<evidence type="ECO:0000313" key="2">
    <source>
        <dbReference type="EMBL" id="EUA91997.1"/>
    </source>
</evidence>
<keyword evidence="1" id="KW-0472">Membrane</keyword>
<evidence type="ECO:0000313" key="3">
    <source>
        <dbReference type="Proteomes" id="UP000020681"/>
    </source>
</evidence>
<reference evidence="2 3" key="1">
    <citation type="submission" date="2014-01" db="EMBL/GenBank/DDBJ databases">
        <authorList>
            <person name="Dobos K."/>
            <person name="Lenaerts A."/>
            <person name="Ordway D."/>
            <person name="DeGroote M.A."/>
            <person name="Parker T."/>
            <person name="Sizemore C."/>
            <person name="Tallon L.J."/>
            <person name="Sadzewicz L.K."/>
            <person name="Sengamalay N."/>
            <person name="Fraser C.M."/>
            <person name="Hine E."/>
            <person name="Shefchek K.A."/>
            <person name="Das S.P."/>
            <person name="Tettelin H."/>
        </authorList>
    </citation>
    <scope>NUCLEOTIDE SEQUENCE [LARGE SCALE GENOMIC DNA]</scope>
    <source>
        <strain evidence="2 3">Harvey</strain>
    </source>
</reference>
<feature type="transmembrane region" description="Helical" evidence="1">
    <location>
        <begin position="7"/>
        <end position="33"/>
    </location>
</feature>
<gene>
    <name evidence="2" type="ORF">I551_1590</name>
</gene>
<accession>A0ABP3ALE8</accession>
<dbReference type="EMBL" id="JAOL01000083">
    <property type="protein sequence ID" value="EUA91997.1"/>
    <property type="molecule type" value="Genomic_DNA"/>
</dbReference>
<keyword evidence="1" id="KW-1133">Transmembrane helix</keyword>
<keyword evidence="1" id="KW-0812">Transmembrane</keyword>
<dbReference type="Proteomes" id="UP000020681">
    <property type="component" value="Unassembled WGS sequence"/>
</dbReference>
<organism evidence="2 3">
    <name type="scientific">Mycobacterium ulcerans str. Harvey</name>
    <dbReference type="NCBI Taxonomy" id="1299332"/>
    <lineage>
        <taxon>Bacteria</taxon>
        <taxon>Bacillati</taxon>
        <taxon>Actinomycetota</taxon>
        <taxon>Actinomycetes</taxon>
        <taxon>Mycobacteriales</taxon>
        <taxon>Mycobacteriaceae</taxon>
        <taxon>Mycobacterium</taxon>
        <taxon>Mycobacterium ulcerans group</taxon>
    </lineage>
</organism>
<sequence length="44" mass="4287">MIAGTLLASYGSSAVGLMMTALVAASLLCTYLLPETAGAPLTAA</sequence>
<protein>
    <submittedName>
        <fullName evidence="2">Conserved integral membrane transport domain protein</fullName>
    </submittedName>
</protein>
<keyword evidence="3" id="KW-1185">Reference proteome</keyword>
<name>A0ABP3ALE8_MYCUL</name>
<evidence type="ECO:0000256" key="1">
    <source>
        <dbReference type="SAM" id="Phobius"/>
    </source>
</evidence>
<proteinExistence type="predicted"/>
<comment type="caution">
    <text evidence="2">The sequence shown here is derived from an EMBL/GenBank/DDBJ whole genome shotgun (WGS) entry which is preliminary data.</text>
</comment>